<evidence type="ECO:0000256" key="5">
    <source>
        <dbReference type="HAMAP-Rule" id="MF_01334"/>
    </source>
</evidence>
<dbReference type="CDD" id="cd00495">
    <property type="entry name" value="Ribosomal_L25_TL5_CTC"/>
    <property type="match status" value="1"/>
</dbReference>
<dbReference type="SUPFAM" id="SSF50715">
    <property type="entry name" value="Ribosomal protein L25-like"/>
    <property type="match status" value="1"/>
</dbReference>
<dbReference type="InterPro" id="IPR020056">
    <property type="entry name" value="Rbsml_bL25/Gln-tRNA_synth_N"/>
</dbReference>
<dbReference type="Gene3D" id="2.40.240.10">
    <property type="entry name" value="Ribosomal Protein L25, Chain P"/>
    <property type="match status" value="1"/>
</dbReference>
<gene>
    <name evidence="5" type="primary">rplY</name>
    <name evidence="5" type="synonym">ctc</name>
    <name evidence="9" type="ORF">H9815_10575</name>
</gene>
<dbReference type="Proteomes" id="UP000824037">
    <property type="component" value="Unassembled WGS sequence"/>
</dbReference>
<dbReference type="InterPro" id="IPR011035">
    <property type="entry name" value="Ribosomal_bL25/Gln-tRNA_synth"/>
</dbReference>
<evidence type="ECO:0000259" key="7">
    <source>
        <dbReference type="Pfam" id="PF01386"/>
    </source>
</evidence>
<evidence type="ECO:0000313" key="9">
    <source>
        <dbReference type="EMBL" id="HIZ36214.1"/>
    </source>
</evidence>
<evidence type="ECO:0000256" key="4">
    <source>
        <dbReference type="ARBA" id="ARBA00023274"/>
    </source>
</evidence>
<dbReference type="GO" id="GO:0022625">
    <property type="term" value="C:cytosolic large ribosomal subunit"/>
    <property type="evidence" value="ECO:0007669"/>
    <property type="project" value="TreeGrafter"/>
</dbReference>
<dbReference type="HAMAP" id="MF_01334">
    <property type="entry name" value="Ribosomal_bL25_CTC"/>
    <property type="match status" value="1"/>
</dbReference>
<evidence type="ECO:0000256" key="6">
    <source>
        <dbReference type="SAM" id="MobiDB-lite"/>
    </source>
</evidence>
<sequence length="211" mass="22844">MADSNTTLAATRRTEFGKGAARRIRREDQIPAVLYGHGTDPVHLTLPGHSTWLALKDNPNALLTITFDGGQELALARDVQRDPVRRTIDHIDFILVRKGEKVVVDVSVILDGESAPGTIHMLESQTLSVLADATKIPESLEVSIEGLEEGAIIRAGEVSLPDGVELETDPEYEVVIISVPRAEVEEDEEEDEEAEAGAAEEAESEAPTDES</sequence>
<feature type="compositionally biased region" description="Acidic residues" evidence="6">
    <location>
        <begin position="184"/>
        <end position="211"/>
    </location>
</feature>
<evidence type="ECO:0000256" key="2">
    <source>
        <dbReference type="ARBA" id="ARBA00022884"/>
    </source>
</evidence>
<reference evidence="9" key="2">
    <citation type="submission" date="2021-04" db="EMBL/GenBank/DDBJ databases">
        <authorList>
            <person name="Gilroy R."/>
        </authorList>
    </citation>
    <scope>NUCLEOTIDE SEQUENCE</scope>
    <source>
        <strain evidence="9">ChiGjej4B4-7305</strain>
    </source>
</reference>
<feature type="region of interest" description="Disordered" evidence="6">
    <location>
        <begin position="180"/>
        <end position="211"/>
    </location>
</feature>
<dbReference type="InterPro" id="IPR020930">
    <property type="entry name" value="Ribosomal_uL5_bac-type"/>
</dbReference>
<reference evidence="9" key="1">
    <citation type="journal article" date="2021" name="PeerJ">
        <title>Extensive microbial diversity within the chicken gut microbiome revealed by metagenomics and culture.</title>
        <authorList>
            <person name="Gilroy R."/>
            <person name="Ravi A."/>
            <person name="Getino M."/>
            <person name="Pursley I."/>
            <person name="Horton D.L."/>
            <person name="Alikhan N.F."/>
            <person name="Baker D."/>
            <person name="Gharbi K."/>
            <person name="Hall N."/>
            <person name="Watson M."/>
            <person name="Adriaenssens E.M."/>
            <person name="Foster-Nyarko E."/>
            <person name="Jarju S."/>
            <person name="Secka A."/>
            <person name="Antonio M."/>
            <person name="Oren A."/>
            <person name="Chaudhuri R.R."/>
            <person name="La Ragione R."/>
            <person name="Hildebrand F."/>
            <person name="Pallen M.J."/>
        </authorList>
    </citation>
    <scope>NUCLEOTIDE SEQUENCE</scope>
    <source>
        <strain evidence="9">ChiGjej4B4-7305</strain>
    </source>
</reference>
<name>A0A9D2EEN2_9MICO</name>
<dbReference type="GO" id="GO:0008097">
    <property type="term" value="F:5S rRNA binding"/>
    <property type="evidence" value="ECO:0007669"/>
    <property type="project" value="InterPro"/>
</dbReference>
<comment type="caution">
    <text evidence="9">The sequence shown here is derived from an EMBL/GenBank/DDBJ whole genome shotgun (WGS) entry which is preliminary data.</text>
</comment>
<evidence type="ECO:0000256" key="3">
    <source>
        <dbReference type="ARBA" id="ARBA00022980"/>
    </source>
</evidence>
<dbReference type="InterPro" id="IPR020057">
    <property type="entry name" value="Ribosomal_bL25_b-dom"/>
</dbReference>
<keyword evidence="2 5" id="KW-0694">RNA-binding</keyword>
<proteinExistence type="inferred from homology"/>
<organism evidence="9 10">
    <name type="scientific">Candidatus Ruania gallistercoris</name>
    <dbReference type="NCBI Taxonomy" id="2838746"/>
    <lineage>
        <taxon>Bacteria</taxon>
        <taxon>Bacillati</taxon>
        <taxon>Actinomycetota</taxon>
        <taxon>Actinomycetes</taxon>
        <taxon>Micrococcales</taxon>
        <taxon>Ruaniaceae</taxon>
        <taxon>Ruania</taxon>
    </lineage>
</organism>
<keyword evidence="1 5" id="KW-0699">rRNA-binding</keyword>
<keyword evidence="4 5" id="KW-0687">Ribonucleoprotein</keyword>
<dbReference type="InterPro" id="IPR037121">
    <property type="entry name" value="Ribosomal_bL25_C"/>
</dbReference>
<feature type="domain" description="Large ribosomal subunit protein bL25 beta" evidence="8">
    <location>
        <begin position="101"/>
        <end position="181"/>
    </location>
</feature>
<evidence type="ECO:0000313" key="10">
    <source>
        <dbReference type="Proteomes" id="UP000824037"/>
    </source>
</evidence>
<dbReference type="AlphaFoldDB" id="A0A9D2EEN2"/>
<dbReference type="Pfam" id="PF14693">
    <property type="entry name" value="Ribosomal_TL5_C"/>
    <property type="match status" value="1"/>
</dbReference>
<dbReference type="Pfam" id="PF01386">
    <property type="entry name" value="Ribosomal_L25p"/>
    <property type="match status" value="1"/>
</dbReference>
<evidence type="ECO:0000256" key="1">
    <source>
        <dbReference type="ARBA" id="ARBA00022730"/>
    </source>
</evidence>
<dbReference type="GO" id="GO:0003735">
    <property type="term" value="F:structural constituent of ribosome"/>
    <property type="evidence" value="ECO:0007669"/>
    <property type="project" value="InterPro"/>
</dbReference>
<dbReference type="GO" id="GO:0006412">
    <property type="term" value="P:translation"/>
    <property type="evidence" value="ECO:0007669"/>
    <property type="project" value="UniProtKB-UniRule"/>
</dbReference>
<dbReference type="InterPro" id="IPR001021">
    <property type="entry name" value="Ribosomal_bL25_long"/>
</dbReference>
<dbReference type="NCBIfam" id="NF004131">
    <property type="entry name" value="PRK05618.2-1"/>
    <property type="match status" value="1"/>
</dbReference>
<dbReference type="InterPro" id="IPR029751">
    <property type="entry name" value="Ribosomal_L25_dom"/>
</dbReference>
<dbReference type="PANTHER" id="PTHR33284:SF1">
    <property type="entry name" value="RIBOSOMAL PROTEIN L25_GLN-TRNA SYNTHETASE, ANTI-CODON-BINDING DOMAIN-CONTAINING PROTEIN"/>
    <property type="match status" value="1"/>
</dbReference>
<feature type="domain" description="Large ribosomal subunit protein bL25 L25" evidence="7">
    <location>
        <begin position="8"/>
        <end position="93"/>
    </location>
</feature>
<protein>
    <recommendedName>
        <fullName evidence="5">Large ribosomal subunit protein bL25</fullName>
    </recommendedName>
    <alternativeName>
        <fullName evidence="5">General stress protein CTC</fullName>
    </alternativeName>
</protein>
<dbReference type="NCBIfam" id="TIGR00731">
    <property type="entry name" value="bL25_bact_ctc"/>
    <property type="match status" value="1"/>
</dbReference>
<keyword evidence="3 5" id="KW-0689">Ribosomal protein</keyword>
<dbReference type="PANTHER" id="PTHR33284">
    <property type="entry name" value="RIBOSOMAL PROTEIN L25/GLN-TRNA SYNTHETASE, ANTI-CODON-BINDING DOMAIN-CONTAINING PROTEIN"/>
    <property type="match status" value="1"/>
</dbReference>
<comment type="function">
    <text evidence="5">This is one of the proteins that binds to the 5S RNA in the ribosome where it forms part of the central protuberance.</text>
</comment>
<comment type="similarity">
    <text evidence="5">Belongs to the bacterial ribosomal protein bL25 family. CTC subfamily.</text>
</comment>
<dbReference type="Gene3D" id="2.170.120.20">
    <property type="entry name" value="Ribosomal protein L25, beta domain"/>
    <property type="match status" value="1"/>
</dbReference>
<dbReference type="EMBL" id="DXBY01000179">
    <property type="protein sequence ID" value="HIZ36214.1"/>
    <property type="molecule type" value="Genomic_DNA"/>
</dbReference>
<comment type="subunit">
    <text evidence="5">Part of the 50S ribosomal subunit; part of the 5S rRNA/L5/L18/L25 subcomplex. Contacts the 5S rRNA. Binds to the 5S rRNA independently of L5 and L18.</text>
</comment>
<evidence type="ECO:0000259" key="8">
    <source>
        <dbReference type="Pfam" id="PF14693"/>
    </source>
</evidence>
<accession>A0A9D2EEN2</accession>